<protein>
    <submittedName>
        <fullName evidence="1">Uncharacterized protein</fullName>
    </submittedName>
</protein>
<sequence>MSVAVIKSSPVVVYPSEPGPPAGDVHLSSFDQRVPPFAVTSLLMFDRPIETPIETIKTALSRALVHYRPVCGRLAGDAVLHITCTDEGVPFVGASASCTLEEVTPAIFPDLALGYATPLCSRADALLQMQVTRFSCGGFVVGVTWNHVLADTVGMGQFLQALGELARGMPRPTVVPARSAAAVPGLPPSVVSRGARRMEAEPLKGQGVFLDITVPASLIDRVKAECGAHAACTTFEDVTAVLWRCRTRAAVSDPDATAPLVFANNVRELVAAHHGYYGNCVLMQSVRAKRAQVADGDIRDLVRLIRHAKEMAPELLAGADAKAEHGGGDMYNTLAVSSWRRVGLDEADFGGGTPARVMWHEHEERMLIPECIVCPPCKGKGGVNVASLCVKPEHAAAFLAELAAA</sequence>
<reference evidence="1" key="1">
    <citation type="submission" date="2021-05" db="EMBL/GenBank/DDBJ databases">
        <authorList>
            <person name="Scholz U."/>
            <person name="Mascher M."/>
            <person name="Fiebig A."/>
        </authorList>
    </citation>
    <scope>NUCLEOTIDE SEQUENCE [LARGE SCALE GENOMIC DNA]</scope>
</reference>
<organism evidence="1 2">
    <name type="scientific">Avena sativa</name>
    <name type="common">Oat</name>
    <dbReference type="NCBI Taxonomy" id="4498"/>
    <lineage>
        <taxon>Eukaryota</taxon>
        <taxon>Viridiplantae</taxon>
        <taxon>Streptophyta</taxon>
        <taxon>Embryophyta</taxon>
        <taxon>Tracheophyta</taxon>
        <taxon>Spermatophyta</taxon>
        <taxon>Magnoliopsida</taxon>
        <taxon>Liliopsida</taxon>
        <taxon>Poales</taxon>
        <taxon>Poaceae</taxon>
        <taxon>BOP clade</taxon>
        <taxon>Pooideae</taxon>
        <taxon>Poodae</taxon>
        <taxon>Poeae</taxon>
        <taxon>Poeae Chloroplast Group 1 (Aveneae type)</taxon>
        <taxon>Aveninae</taxon>
        <taxon>Avena</taxon>
    </lineage>
</organism>
<dbReference type="EnsemblPlants" id="AVESA.00010b.r2.4DG0728700.1">
    <property type="protein sequence ID" value="AVESA.00010b.r2.4DG0728700.1.CDS.1"/>
    <property type="gene ID" value="AVESA.00010b.r2.4DG0728700"/>
</dbReference>
<dbReference type="Proteomes" id="UP001732700">
    <property type="component" value="Chromosome 4D"/>
</dbReference>
<name>A0ACD5X2Q5_AVESA</name>
<evidence type="ECO:0000313" key="2">
    <source>
        <dbReference type="Proteomes" id="UP001732700"/>
    </source>
</evidence>
<keyword evidence="2" id="KW-1185">Reference proteome</keyword>
<evidence type="ECO:0000313" key="1">
    <source>
        <dbReference type="EnsemblPlants" id="AVESA.00010b.r2.4DG0728700.1.CDS.1"/>
    </source>
</evidence>
<reference evidence="1" key="2">
    <citation type="submission" date="2025-09" db="UniProtKB">
        <authorList>
            <consortium name="EnsemblPlants"/>
        </authorList>
    </citation>
    <scope>IDENTIFICATION</scope>
</reference>
<proteinExistence type="predicted"/>
<accession>A0ACD5X2Q5</accession>